<dbReference type="CDD" id="cd04647">
    <property type="entry name" value="LbH_MAT_like"/>
    <property type="match status" value="1"/>
</dbReference>
<gene>
    <name evidence="4" type="ORF">EDE15_1903</name>
</gene>
<keyword evidence="5" id="KW-1185">Reference proteome</keyword>
<name>A0A3R9QA91_9BACT</name>
<dbReference type="InterPro" id="IPR011004">
    <property type="entry name" value="Trimer_LpxA-like_sf"/>
</dbReference>
<dbReference type="GO" id="GO:0016746">
    <property type="term" value="F:acyltransferase activity"/>
    <property type="evidence" value="ECO:0007669"/>
    <property type="project" value="UniProtKB-KW"/>
</dbReference>
<keyword evidence="2" id="KW-0677">Repeat</keyword>
<evidence type="ECO:0000256" key="3">
    <source>
        <dbReference type="ARBA" id="ARBA00023315"/>
    </source>
</evidence>
<dbReference type="InterPro" id="IPR018357">
    <property type="entry name" value="Hexapep_transf_CS"/>
</dbReference>
<dbReference type="OrthoDB" id="9782926at2"/>
<dbReference type="Proteomes" id="UP000269669">
    <property type="component" value="Unassembled WGS sequence"/>
</dbReference>
<dbReference type="SUPFAM" id="SSF51161">
    <property type="entry name" value="Trimeric LpxA-like enzymes"/>
    <property type="match status" value="1"/>
</dbReference>
<dbReference type="Pfam" id="PF00132">
    <property type="entry name" value="Hexapep"/>
    <property type="match status" value="1"/>
</dbReference>
<sequence>MRRITGIVEKAYASDHKLWATRLLVGQIISKLKDSVLSQIFHAPQLHLGSGSTIRGSKCISFGCGVYVTSNLWLEAVSCYGEQRFTPKIEIGDFVSLSDGVHISCIEHVVIKKNSLIGSGVYISDHNHGVYKGVNQSLPSEPPSRRQLKGGPVFIGESVWIGDNVVIVGPLTIGDGAVIGANSVVKENVPAEAIVAGIPAVPLKQYNHTSNCWERI</sequence>
<dbReference type="PROSITE" id="PS00101">
    <property type="entry name" value="HEXAPEP_TRANSFERASES"/>
    <property type="match status" value="1"/>
</dbReference>
<evidence type="ECO:0000256" key="1">
    <source>
        <dbReference type="ARBA" id="ARBA00022679"/>
    </source>
</evidence>
<accession>A0A3R9QA91</accession>
<dbReference type="AlphaFoldDB" id="A0A3R9QA91"/>
<dbReference type="InterPro" id="IPR001451">
    <property type="entry name" value="Hexapep"/>
</dbReference>
<dbReference type="Gene3D" id="2.160.10.10">
    <property type="entry name" value="Hexapeptide repeat proteins"/>
    <property type="match status" value="1"/>
</dbReference>
<dbReference type="PANTHER" id="PTHR23416">
    <property type="entry name" value="SIALIC ACID SYNTHASE-RELATED"/>
    <property type="match status" value="1"/>
</dbReference>
<evidence type="ECO:0000256" key="2">
    <source>
        <dbReference type="ARBA" id="ARBA00022737"/>
    </source>
</evidence>
<evidence type="ECO:0000313" key="5">
    <source>
        <dbReference type="Proteomes" id="UP000269669"/>
    </source>
</evidence>
<dbReference type="PANTHER" id="PTHR23416:SF78">
    <property type="entry name" value="LIPOPOLYSACCHARIDE BIOSYNTHESIS O-ACETYL TRANSFERASE WBBJ-RELATED"/>
    <property type="match status" value="1"/>
</dbReference>
<protein>
    <submittedName>
        <fullName evidence="4">Lipopolysaccharide O-acetyltransferase</fullName>
    </submittedName>
</protein>
<reference evidence="4 5" key="1">
    <citation type="submission" date="2018-12" db="EMBL/GenBank/DDBJ databases">
        <title>Sequencing of bacterial isolates from soil warming experiment in Harvard Forest, Massachusetts, USA.</title>
        <authorList>
            <person name="Deangelis K."/>
        </authorList>
    </citation>
    <scope>NUCLEOTIDE SEQUENCE [LARGE SCALE GENOMIC DNA]</scope>
    <source>
        <strain evidence="4 5">EB153</strain>
    </source>
</reference>
<comment type="caution">
    <text evidence="4">The sequence shown here is derived from an EMBL/GenBank/DDBJ whole genome shotgun (WGS) entry which is preliminary data.</text>
</comment>
<organism evidence="4 5">
    <name type="scientific">Edaphobacter aggregans</name>
    <dbReference type="NCBI Taxonomy" id="570835"/>
    <lineage>
        <taxon>Bacteria</taxon>
        <taxon>Pseudomonadati</taxon>
        <taxon>Acidobacteriota</taxon>
        <taxon>Terriglobia</taxon>
        <taxon>Terriglobales</taxon>
        <taxon>Acidobacteriaceae</taxon>
        <taxon>Edaphobacter</taxon>
    </lineage>
</organism>
<keyword evidence="3" id="KW-0012">Acyltransferase</keyword>
<dbReference type="EMBL" id="RSDW01000001">
    <property type="protein sequence ID" value="RSL16390.1"/>
    <property type="molecule type" value="Genomic_DNA"/>
</dbReference>
<evidence type="ECO:0000313" key="4">
    <source>
        <dbReference type="EMBL" id="RSL16390.1"/>
    </source>
</evidence>
<proteinExistence type="predicted"/>
<keyword evidence="1 4" id="KW-0808">Transferase</keyword>
<dbReference type="InterPro" id="IPR051159">
    <property type="entry name" value="Hexapeptide_acetyltransf"/>
</dbReference>